<gene>
    <name evidence="1" type="ORF">CDAR_281881</name>
</gene>
<dbReference type="EMBL" id="BPLQ01014972">
    <property type="protein sequence ID" value="GIY84776.1"/>
    <property type="molecule type" value="Genomic_DNA"/>
</dbReference>
<proteinExistence type="predicted"/>
<evidence type="ECO:0000313" key="1">
    <source>
        <dbReference type="EMBL" id="GIY84776.1"/>
    </source>
</evidence>
<organism evidence="1 2">
    <name type="scientific">Caerostris darwini</name>
    <dbReference type="NCBI Taxonomy" id="1538125"/>
    <lineage>
        <taxon>Eukaryota</taxon>
        <taxon>Metazoa</taxon>
        <taxon>Ecdysozoa</taxon>
        <taxon>Arthropoda</taxon>
        <taxon>Chelicerata</taxon>
        <taxon>Arachnida</taxon>
        <taxon>Araneae</taxon>
        <taxon>Araneomorphae</taxon>
        <taxon>Entelegynae</taxon>
        <taxon>Araneoidea</taxon>
        <taxon>Araneidae</taxon>
        <taxon>Caerostris</taxon>
    </lineage>
</organism>
<sequence>MTYSSNAKSCLVSKQTTTVYVAKDALKHRKKTEFTRKEGNRPIFRSLSPKFKRDGFSDTINLWRYPGLDRTRSQTAISSLIAHLMVRHSR</sequence>
<reference evidence="1 2" key="1">
    <citation type="submission" date="2021-06" db="EMBL/GenBank/DDBJ databases">
        <title>Caerostris darwini draft genome.</title>
        <authorList>
            <person name="Kono N."/>
            <person name="Arakawa K."/>
        </authorList>
    </citation>
    <scope>NUCLEOTIDE SEQUENCE [LARGE SCALE GENOMIC DNA]</scope>
</reference>
<evidence type="ECO:0000313" key="2">
    <source>
        <dbReference type="Proteomes" id="UP001054837"/>
    </source>
</evidence>
<accession>A0AAV4WQJ4</accession>
<keyword evidence="2" id="KW-1185">Reference proteome</keyword>
<name>A0AAV4WQJ4_9ARAC</name>
<dbReference type="AlphaFoldDB" id="A0AAV4WQJ4"/>
<protein>
    <submittedName>
        <fullName evidence="1">Uncharacterized protein</fullName>
    </submittedName>
</protein>
<comment type="caution">
    <text evidence="1">The sequence shown here is derived from an EMBL/GenBank/DDBJ whole genome shotgun (WGS) entry which is preliminary data.</text>
</comment>
<dbReference type="Proteomes" id="UP001054837">
    <property type="component" value="Unassembled WGS sequence"/>
</dbReference>